<name>A0A370HG78_9NOCA</name>
<accession>A0A370HG78</accession>
<sequence length="325" mass="34047">MTLTQSDLSPVDDAAPIPVVADVDGIPVSGLLAEVPSPRAVVVALHGGATTAAYFDCPGHPELSLLRTAQRLGFTALALDRPGYGSSGPFTDQLAPPRRRVDLMYGAVAEHLAGRARGAGVFLLAHSAGCELALRMAGDERGRDLLGLEVAGTGRSPHPAAEKLLGPWPEGTRPTGVGALLWQPGRLYPPELLGGATIAVPGPRLEAASITDWAGKDLPRMAARVRVPVRWSVGEYETVWRNDPEELADIATLFGAAPRVVLNLQPNTGHNSSLGYTAAAYHLKVLSFVEECVVAASTGEFTAPAQQFDGSAVTSDSGAQASRRR</sequence>
<dbReference type="AlphaFoldDB" id="A0A370HG78"/>
<evidence type="ECO:0000259" key="1">
    <source>
        <dbReference type="Pfam" id="PF12697"/>
    </source>
</evidence>
<evidence type="ECO:0000313" key="3">
    <source>
        <dbReference type="Proteomes" id="UP000255355"/>
    </source>
</evidence>
<reference evidence="2 3" key="1">
    <citation type="submission" date="2018-07" db="EMBL/GenBank/DDBJ databases">
        <title>Genomic Encyclopedia of Type Strains, Phase IV (KMG-IV): sequencing the most valuable type-strain genomes for metagenomic binning, comparative biology and taxonomic classification.</title>
        <authorList>
            <person name="Goeker M."/>
        </authorList>
    </citation>
    <scope>NUCLEOTIDE SEQUENCE [LARGE SCALE GENOMIC DNA]</scope>
    <source>
        <strain evidence="2 3">DSM 44952</strain>
    </source>
</reference>
<dbReference type="EMBL" id="QQAZ01000001">
    <property type="protein sequence ID" value="RDI56072.1"/>
    <property type="molecule type" value="Genomic_DNA"/>
</dbReference>
<evidence type="ECO:0000313" key="2">
    <source>
        <dbReference type="EMBL" id="RDI56072.1"/>
    </source>
</evidence>
<dbReference type="Proteomes" id="UP000255355">
    <property type="component" value="Unassembled WGS sequence"/>
</dbReference>
<organism evidence="2 3">
    <name type="scientific">Nocardia mexicana</name>
    <dbReference type="NCBI Taxonomy" id="279262"/>
    <lineage>
        <taxon>Bacteria</taxon>
        <taxon>Bacillati</taxon>
        <taxon>Actinomycetota</taxon>
        <taxon>Actinomycetes</taxon>
        <taxon>Mycobacteriales</taxon>
        <taxon>Nocardiaceae</taxon>
        <taxon>Nocardia</taxon>
    </lineage>
</organism>
<dbReference type="InterPro" id="IPR000073">
    <property type="entry name" value="AB_hydrolase_1"/>
</dbReference>
<dbReference type="OrthoDB" id="4276066at2"/>
<proteinExistence type="predicted"/>
<gene>
    <name evidence="2" type="ORF">DFR68_101909</name>
</gene>
<dbReference type="GO" id="GO:0016787">
    <property type="term" value="F:hydrolase activity"/>
    <property type="evidence" value="ECO:0007669"/>
    <property type="project" value="UniProtKB-KW"/>
</dbReference>
<dbReference type="SUPFAM" id="SSF53474">
    <property type="entry name" value="alpha/beta-Hydrolases"/>
    <property type="match status" value="1"/>
</dbReference>
<dbReference type="STRING" id="1210089.GCA_001613165_01805"/>
<keyword evidence="2" id="KW-0378">Hydrolase</keyword>
<dbReference type="InterPro" id="IPR029058">
    <property type="entry name" value="AB_hydrolase_fold"/>
</dbReference>
<dbReference type="Gene3D" id="3.40.50.1820">
    <property type="entry name" value="alpha/beta hydrolase"/>
    <property type="match status" value="1"/>
</dbReference>
<dbReference type="Pfam" id="PF12697">
    <property type="entry name" value="Abhydrolase_6"/>
    <property type="match status" value="1"/>
</dbReference>
<comment type="caution">
    <text evidence="2">The sequence shown here is derived from an EMBL/GenBank/DDBJ whole genome shotgun (WGS) entry which is preliminary data.</text>
</comment>
<keyword evidence="3" id="KW-1185">Reference proteome</keyword>
<feature type="domain" description="AB hydrolase-1" evidence="1">
    <location>
        <begin position="42"/>
        <end position="272"/>
    </location>
</feature>
<dbReference type="RefSeq" id="WP_114699398.1">
    <property type="nucleotide sequence ID" value="NZ_QQAZ01000001.1"/>
</dbReference>
<protein>
    <submittedName>
        <fullName evidence="2">Alpha/beta hydrolase family protein</fullName>
    </submittedName>
</protein>